<accession>A0AAV7NAR9</accession>
<feature type="compositionally biased region" description="Basic and acidic residues" evidence="1">
    <location>
        <begin position="74"/>
        <end position="112"/>
    </location>
</feature>
<gene>
    <name evidence="2" type="ORF">NDU88_001408</name>
</gene>
<dbReference type="EMBL" id="JANPWB010000012">
    <property type="protein sequence ID" value="KAJ1113153.1"/>
    <property type="molecule type" value="Genomic_DNA"/>
</dbReference>
<dbReference type="AlphaFoldDB" id="A0AAV7NAR9"/>
<reference evidence="2" key="1">
    <citation type="journal article" date="2022" name="bioRxiv">
        <title>Sequencing and chromosome-scale assembly of the giantPleurodeles waltlgenome.</title>
        <authorList>
            <person name="Brown T."/>
            <person name="Elewa A."/>
            <person name="Iarovenko S."/>
            <person name="Subramanian E."/>
            <person name="Araus A.J."/>
            <person name="Petzold A."/>
            <person name="Susuki M."/>
            <person name="Suzuki K.-i.T."/>
            <person name="Hayashi T."/>
            <person name="Toyoda A."/>
            <person name="Oliveira C."/>
            <person name="Osipova E."/>
            <person name="Leigh N.D."/>
            <person name="Simon A."/>
            <person name="Yun M.H."/>
        </authorList>
    </citation>
    <scope>NUCLEOTIDE SEQUENCE</scope>
    <source>
        <strain evidence="2">20211129_DDA</strain>
        <tissue evidence="2">Liver</tissue>
    </source>
</reference>
<keyword evidence="3" id="KW-1185">Reference proteome</keyword>
<evidence type="ECO:0000256" key="1">
    <source>
        <dbReference type="SAM" id="MobiDB-lite"/>
    </source>
</evidence>
<comment type="caution">
    <text evidence="2">The sequence shown here is derived from an EMBL/GenBank/DDBJ whole genome shotgun (WGS) entry which is preliminary data.</text>
</comment>
<feature type="region of interest" description="Disordered" evidence="1">
    <location>
        <begin position="41"/>
        <end position="139"/>
    </location>
</feature>
<evidence type="ECO:0000313" key="2">
    <source>
        <dbReference type="EMBL" id="KAJ1113153.1"/>
    </source>
</evidence>
<sequence>MILSVSAGMEWEQGRRRETLRLSSEDIVLFLFLTQCTRVEPDRRVGPTGECPGGTLESHRRKSTHANLEIEGFEAAREKEDAKKGDAEKEDARKEEAEKEDARKGDAEKGDAESEEDTEKGKENTGIERESVRGSGEAE</sequence>
<organism evidence="2 3">
    <name type="scientific">Pleurodeles waltl</name>
    <name type="common">Iberian ribbed newt</name>
    <dbReference type="NCBI Taxonomy" id="8319"/>
    <lineage>
        <taxon>Eukaryota</taxon>
        <taxon>Metazoa</taxon>
        <taxon>Chordata</taxon>
        <taxon>Craniata</taxon>
        <taxon>Vertebrata</taxon>
        <taxon>Euteleostomi</taxon>
        <taxon>Amphibia</taxon>
        <taxon>Batrachia</taxon>
        <taxon>Caudata</taxon>
        <taxon>Salamandroidea</taxon>
        <taxon>Salamandridae</taxon>
        <taxon>Pleurodelinae</taxon>
        <taxon>Pleurodeles</taxon>
    </lineage>
</organism>
<proteinExistence type="predicted"/>
<feature type="compositionally biased region" description="Basic and acidic residues" evidence="1">
    <location>
        <begin position="119"/>
        <end position="132"/>
    </location>
</feature>
<evidence type="ECO:0000313" key="3">
    <source>
        <dbReference type="Proteomes" id="UP001066276"/>
    </source>
</evidence>
<dbReference type="Proteomes" id="UP001066276">
    <property type="component" value="Chromosome 8"/>
</dbReference>
<name>A0AAV7NAR9_PLEWA</name>
<protein>
    <submittedName>
        <fullName evidence="2">Uncharacterized protein</fullName>
    </submittedName>
</protein>